<keyword evidence="1" id="KW-1133">Transmembrane helix</keyword>
<protein>
    <recommendedName>
        <fullName evidence="4">DUF1772 domain-containing protein</fullName>
    </recommendedName>
</protein>
<dbReference type="EMBL" id="QEAS01000004">
    <property type="protein sequence ID" value="PWG81376.1"/>
    <property type="molecule type" value="Genomic_DNA"/>
</dbReference>
<reference evidence="2 3" key="1">
    <citation type="submission" date="2018-04" db="EMBL/GenBank/DDBJ databases">
        <title>Pedobacter chongqingensis sp. nov., isolated from a rottenly hemp rope.</title>
        <authorList>
            <person name="Cai Y."/>
        </authorList>
    </citation>
    <scope>NUCLEOTIDE SEQUENCE [LARGE SCALE GENOMIC DNA]</scope>
    <source>
        <strain evidence="2 3">FJ4-8</strain>
    </source>
</reference>
<keyword evidence="1" id="KW-0472">Membrane</keyword>
<evidence type="ECO:0000313" key="2">
    <source>
        <dbReference type="EMBL" id="PWG81376.1"/>
    </source>
</evidence>
<feature type="transmembrane region" description="Helical" evidence="1">
    <location>
        <begin position="133"/>
        <end position="154"/>
    </location>
</feature>
<sequence length="169" mass="19586">MKIKIFVLHLAIVVSSGLLFVNIYNSIVDAPNWGYRLPQSVDVARRYFAFKNPAEFFKITGPLIHIIGINCVIRFWRTDTKVRWFNVTALALILFADLLSFKFFFPLNEVLFGSTRDVTLIRQAFHQWEMLNWFRSAVLAAIPVMYSLSLARYIRLVLNQEALSSPWAP</sequence>
<dbReference type="OrthoDB" id="878027at2"/>
<evidence type="ECO:0000256" key="1">
    <source>
        <dbReference type="SAM" id="Phobius"/>
    </source>
</evidence>
<dbReference type="Proteomes" id="UP000245647">
    <property type="component" value="Unassembled WGS sequence"/>
</dbReference>
<gene>
    <name evidence="2" type="ORF">DDR33_05910</name>
</gene>
<organism evidence="2 3">
    <name type="scientific">Pararcticibacter amylolyticus</name>
    <dbReference type="NCBI Taxonomy" id="2173175"/>
    <lineage>
        <taxon>Bacteria</taxon>
        <taxon>Pseudomonadati</taxon>
        <taxon>Bacteroidota</taxon>
        <taxon>Sphingobacteriia</taxon>
        <taxon>Sphingobacteriales</taxon>
        <taxon>Sphingobacteriaceae</taxon>
        <taxon>Pararcticibacter</taxon>
    </lineage>
</organism>
<dbReference type="AlphaFoldDB" id="A0A2U2PIZ3"/>
<proteinExistence type="predicted"/>
<accession>A0A2U2PIZ3</accession>
<evidence type="ECO:0000313" key="3">
    <source>
        <dbReference type="Proteomes" id="UP000245647"/>
    </source>
</evidence>
<keyword evidence="1" id="KW-0812">Transmembrane</keyword>
<feature type="transmembrane region" description="Helical" evidence="1">
    <location>
        <begin position="84"/>
        <end position="105"/>
    </location>
</feature>
<dbReference type="RefSeq" id="WP_109414860.1">
    <property type="nucleotide sequence ID" value="NZ_QEAS01000004.1"/>
</dbReference>
<feature type="transmembrane region" description="Helical" evidence="1">
    <location>
        <begin position="56"/>
        <end position="77"/>
    </location>
</feature>
<keyword evidence="3" id="KW-1185">Reference proteome</keyword>
<name>A0A2U2PIZ3_9SPHI</name>
<feature type="transmembrane region" description="Helical" evidence="1">
    <location>
        <begin position="7"/>
        <end position="27"/>
    </location>
</feature>
<evidence type="ECO:0008006" key="4">
    <source>
        <dbReference type="Google" id="ProtNLM"/>
    </source>
</evidence>
<comment type="caution">
    <text evidence="2">The sequence shown here is derived from an EMBL/GenBank/DDBJ whole genome shotgun (WGS) entry which is preliminary data.</text>
</comment>